<reference evidence="1 2" key="1">
    <citation type="submission" date="2024-09" db="EMBL/GenBank/DDBJ databases">
        <title>Rethinking Asexuality: The Enigmatic Case of Functional Sexual Genes in Lepraria (Stereocaulaceae).</title>
        <authorList>
            <person name="Doellman M."/>
            <person name="Sun Y."/>
            <person name="Barcenas-Pena A."/>
            <person name="Lumbsch H.T."/>
            <person name="Grewe F."/>
        </authorList>
    </citation>
    <scope>NUCLEOTIDE SEQUENCE [LARGE SCALE GENOMIC DNA]</scope>
    <source>
        <strain evidence="1 2">Mercado 3170</strain>
    </source>
</reference>
<proteinExistence type="predicted"/>
<evidence type="ECO:0000313" key="1">
    <source>
        <dbReference type="EMBL" id="KAL2039082.1"/>
    </source>
</evidence>
<dbReference type="Proteomes" id="UP001590950">
    <property type="component" value="Unassembled WGS sequence"/>
</dbReference>
<name>A0ABR3ZZG5_9LECA</name>
<sequence length="121" mass="13464">MTTDMTYQRKNSVGVSCLLAQPPFTGCETPLAAPFIFRSSFSGEASLNSFSNKGPRAAPYIPQVIATDEDGRIRYMVTLDIHLLCLLGNRTSLLIETIFPLHHLLLYTHRSFSLRKTQGTS</sequence>
<organism evidence="1 2">
    <name type="scientific">Stereocaulon virgatum</name>
    <dbReference type="NCBI Taxonomy" id="373712"/>
    <lineage>
        <taxon>Eukaryota</taxon>
        <taxon>Fungi</taxon>
        <taxon>Dikarya</taxon>
        <taxon>Ascomycota</taxon>
        <taxon>Pezizomycotina</taxon>
        <taxon>Lecanoromycetes</taxon>
        <taxon>OSLEUM clade</taxon>
        <taxon>Lecanoromycetidae</taxon>
        <taxon>Lecanorales</taxon>
        <taxon>Lecanorineae</taxon>
        <taxon>Stereocaulaceae</taxon>
        <taxon>Stereocaulon</taxon>
    </lineage>
</organism>
<comment type="caution">
    <text evidence="1">The sequence shown here is derived from an EMBL/GenBank/DDBJ whole genome shotgun (WGS) entry which is preliminary data.</text>
</comment>
<keyword evidence="2" id="KW-1185">Reference proteome</keyword>
<protein>
    <submittedName>
        <fullName evidence="1">Uncharacterized protein</fullName>
    </submittedName>
</protein>
<evidence type="ECO:0000313" key="2">
    <source>
        <dbReference type="Proteomes" id="UP001590950"/>
    </source>
</evidence>
<dbReference type="EMBL" id="JBEFKJ010000027">
    <property type="protein sequence ID" value="KAL2039082.1"/>
    <property type="molecule type" value="Genomic_DNA"/>
</dbReference>
<accession>A0ABR3ZZG5</accession>
<gene>
    <name evidence="1" type="ORF">N7G274_008131</name>
</gene>